<dbReference type="InterPro" id="IPR003767">
    <property type="entry name" value="Malate/L-lactate_DH-like"/>
</dbReference>
<organism evidence="3 4">
    <name type="scientific">Telmatospirillum siberiense</name>
    <dbReference type="NCBI Taxonomy" id="382514"/>
    <lineage>
        <taxon>Bacteria</taxon>
        <taxon>Pseudomonadati</taxon>
        <taxon>Pseudomonadota</taxon>
        <taxon>Alphaproteobacteria</taxon>
        <taxon>Rhodospirillales</taxon>
        <taxon>Rhodospirillaceae</taxon>
        <taxon>Telmatospirillum</taxon>
    </lineage>
</organism>
<dbReference type="EMBL" id="PIUM01000016">
    <property type="protein sequence ID" value="PKU23858.1"/>
    <property type="molecule type" value="Genomic_DNA"/>
</dbReference>
<keyword evidence="4" id="KW-1185">Reference proteome</keyword>
<dbReference type="InterPro" id="IPR043144">
    <property type="entry name" value="Mal/L-sulf/L-lact_DH-like_ah"/>
</dbReference>
<dbReference type="Gene3D" id="1.10.1530.10">
    <property type="match status" value="1"/>
</dbReference>
<dbReference type="Proteomes" id="UP000233293">
    <property type="component" value="Unassembled WGS sequence"/>
</dbReference>
<dbReference type="InterPro" id="IPR036111">
    <property type="entry name" value="Mal/L-sulfo/L-lacto_DH-like_sf"/>
</dbReference>
<gene>
    <name evidence="3" type="ORF">CWS72_14360</name>
</gene>
<dbReference type="InterPro" id="IPR043143">
    <property type="entry name" value="Mal/L-sulf/L-lact_DH-like_NADP"/>
</dbReference>
<dbReference type="Gene3D" id="3.30.1370.60">
    <property type="entry name" value="Hypothetical oxidoreductase yiak, domain 2"/>
    <property type="match status" value="1"/>
</dbReference>
<evidence type="ECO:0000256" key="1">
    <source>
        <dbReference type="ARBA" id="ARBA00006056"/>
    </source>
</evidence>
<comment type="similarity">
    <text evidence="1">Belongs to the LDH2/MDH2 oxidoreductase family.</text>
</comment>
<proteinExistence type="inferred from homology"/>
<dbReference type="PANTHER" id="PTHR11091:SF0">
    <property type="entry name" value="MALATE DEHYDROGENASE"/>
    <property type="match status" value="1"/>
</dbReference>
<comment type="caution">
    <text evidence="3">The sequence shown here is derived from an EMBL/GenBank/DDBJ whole genome shotgun (WGS) entry which is preliminary data.</text>
</comment>
<evidence type="ECO:0000313" key="3">
    <source>
        <dbReference type="EMBL" id="PKU23858.1"/>
    </source>
</evidence>
<name>A0A2N3PTY4_9PROT</name>
<dbReference type="GO" id="GO:0016491">
    <property type="term" value="F:oxidoreductase activity"/>
    <property type="evidence" value="ECO:0007669"/>
    <property type="project" value="UniProtKB-KW"/>
</dbReference>
<dbReference type="Pfam" id="PF02615">
    <property type="entry name" value="Ldh_2"/>
    <property type="match status" value="1"/>
</dbReference>
<evidence type="ECO:0000313" key="4">
    <source>
        <dbReference type="Proteomes" id="UP000233293"/>
    </source>
</evidence>
<reference evidence="4" key="1">
    <citation type="submission" date="2017-12" db="EMBL/GenBank/DDBJ databases">
        <title>Draft genome sequence of Telmatospirillum siberiense 26-4b1T, an acidotolerant peatland alphaproteobacterium potentially involved in sulfur cycling.</title>
        <authorList>
            <person name="Hausmann B."/>
            <person name="Pjevac P."/>
            <person name="Schreck K."/>
            <person name="Herbold C.W."/>
            <person name="Daims H."/>
            <person name="Wagner M."/>
            <person name="Pester M."/>
            <person name="Loy A."/>
        </authorList>
    </citation>
    <scope>NUCLEOTIDE SEQUENCE [LARGE SCALE GENOMIC DNA]</scope>
    <source>
        <strain evidence="4">26-4b1</strain>
    </source>
</reference>
<accession>A0A2N3PTY4</accession>
<dbReference type="PANTHER" id="PTHR11091">
    <property type="entry name" value="OXIDOREDUCTASE-RELATED"/>
    <property type="match status" value="1"/>
</dbReference>
<keyword evidence="2" id="KW-0560">Oxidoreductase</keyword>
<dbReference type="AlphaFoldDB" id="A0A2N3PTY4"/>
<dbReference type="SUPFAM" id="SSF89733">
    <property type="entry name" value="L-sulfolactate dehydrogenase-like"/>
    <property type="match status" value="1"/>
</dbReference>
<protein>
    <submittedName>
        <fullName evidence="3">Oxidoreductase</fullName>
    </submittedName>
</protein>
<evidence type="ECO:0000256" key="2">
    <source>
        <dbReference type="ARBA" id="ARBA00023002"/>
    </source>
</evidence>
<sequence length="384" mass="40101">MQLLKVFSGTAGSAVKKIKEEEMEEFDGVRCRGEAVESFVKSLVAGAGASEESAAAVARALTDASMRAVDTHGVRLTPHYLRGLKAGRIKPNPTVRIERLSPAVVHVDADDGLGHLASYRGIEAGIEVARENGIAAVAIGRSTHHGATGVYTLTAARQGFAALGMTNADAIVAPHDGVKAFFGTNPITFAVPAESGNPLLLDMATSSIPLNRVLLRRDTGTDLPPEVAIDGKGEMTVDPFAAAALVPLGGANYGYKGAGLAVMVDMLCSAFTGMLHGARLPSFAGDDVTWPARLGHFFIIFDTGAFQPRQAFANRVAEFLADLRGQPARPGESVKAPGDPEWAALAERTANGLPIDAATWKTLGEFAQSYGCAVPDVIATTSAH</sequence>